<dbReference type="Proteomes" id="UP000033352">
    <property type="component" value="Unassembled WGS sequence"/>
</dbReference>
<dbReference type="SUPFAM" id="SSF54427">
    <property type="entry name" value="NTF2-like"/>
    <property type="match status" value="1"/>
</dbReference>
<dbReference type="InterPro" id="IPR032710">
    <property type="entry name" value="NTF2-like_dom_sf"/>
</dbReference>
<reference evidence="1 2" key="1">
    <citation type="submission" date="2015-03" db="EMBL/GenBank/DDBJ databases">
        <authorList>
            <person name="McCorrison J."/>
            <person name="Sanka R."/>
            <person name="Adams M."/>
            <person name="Brinkac L."/>
            <person name="Nierman W."/>
            <person name="Sutton G."/>
            <person name="Nelson K."/>
            <person name="Kiedrowski L."/>
            <person name="Guerrero D."/>
            <person name="Bonomo R."/>
        </authorList>
    </citation>
    <scope>NUCLEOTIDE SEQUENCE [LARGE SCALE GENOMIC DNA]</scope>
    <source>
        <strain evidence="1 2">35699</strain>
    </source>
</reference>
<organism evidence="1 2">
    <name type="scientific">Enterobacter sichuanensis</name>
    <dbReference type="NCBI Taxonomy" id="2071710"/>
    <lineage>
        <taxon>Bacteria</taxon>
        <taxon>Pseudomonadati</taxon>
        <taxon>Pseudomonadota</taxon>
        <taxon>Gammaproteobacteria</taxon>
        <taxon>Enterobacterales</taxon>
        <taxon>Enterobacteriaceae</taxon>
        <taxon>Enterobacter</taxon>
        <taxon>Enterobacter cloacae complex</taxon>
    </lineage>
</organism>
<dbReference type="Gene3D" id="3.10.450.50">
    <property type="match status" value="1"/>
</dbReference>
<evidence type="ECO:0000313" key="1">
    <source>
        <dbReference type="EMBL" id="KJN22770.1"/>
    </source>
</evidence>
<evidence type="ECO:0008006" key="3">
    <source>
        <dbReference type="Google" id="ProtNLM"/>
    </source>
</evidence>
<dbReference type="AlphaFoldDB" id="A0A0F1AP98"/>
<proteinExistence type="predicted"/>
<accession>A0A0F1AP98</accession>
<dbReference type="PATRIC" id="fig|1619248.3.peg.3334"/>
<protein>
    <recommendedName>
        <fullName evidence="3">SnoaL-like domain-containing protein</fullName>
    </recommendedName>
</protein>
<sequence>MRIITSLLDPAENSAQRENMACLLTGLFKGEIDPAEVFTADYQQFTDGHELDYQGFVQHLNHVRAQIREIAFTVEEISCQNHLLADRHIVTVTYPEGHQAVLEVYMFAALREGKIWRIHEVTRALSGNASDRALAHATQ</sequence>
<dbReference type="OrthoDB" id="1256785at2"/>
<dbReference type="EMBL" id="JZYX01000045">
    <property type="protein sequence ID" value="KJN22770.1"/>
    <property type="molecule type" value="Genomic_DNA"/>
</dbReference>
<gene>
    <name evidence="1" type="ORF">SS37_19160</name>
</gene>
<name>A0A0F1AP98_9ENTR</name>
<dbReference type="RefSeq" id="WP_045286351.1">
    <property type="nucleotide sequence ID" value="NZ_JZYX01000045.1"/>
</dbReference>
<comment type="caution">
    <text evidence="1">The sequence shown here is derived from an EMBL/GenBank/DDBJ whole genome shotgun (WGS) entry which is preliminary data.</text>
</comment>
<evidence type="ECO:0000313" key="2">
    <source>
        <dbReference type="Proteomes" id="UP000033352"/>
    </source>
</evidence>